<dbReference type="InterPro" id="IPR012840">
    <property type="entry name" value="NrdG2"/>
</dbReference>
<dbReference type="GO" id="GO:0051539">
    <property type="term" value="F:4 iron, 4 sulfur cluster binding"/>
    <property type="evidence" value="ECO:0007669"/>
    <property type="project" value="UniProtKB-KW"/>
</dbReference>
<keyword evidence="5" id="KW-0408">Iron</keyword>
<evidence type="ECO:0000256" key="5">
    <source>
        <dbReference type="ARBA" id="ARBA00023004"/>
    </source>
</evidence>
<accession>A0A1F6BZ24</accession>
<keyword evidence="3" id="KW-0949">S-adenosyl-L-methionine</keyword>
<dbReference type="SFLD" id="SFLDS00029">
    <property type="entry name" value="Radical_SAM"/>
    <property type="match status" value="1"/>
</dbReference>
<dbReference type="InterPro" id="IPR013785">
    <property type="entry name" value="Aldolase_TIM"/>
</dbReference>
<dbReference type="NCBIfam" id="TIGR02495">
    <property type="entry name" value="NrdG2"/>
    <property type="match status" value="1"/>
</dbReference>
<dbReference type="GO" id="GO:0046872">
    <property type="term" value="F:metal ion binding"/>
    <property type="evidence" value="ECO:0007669"/>
    <property type="project" value="UniProtKB-KW"/>
</dbReference>
<dbReference type="PANTHER" id="PTHR30352:SF13">
    <property type="entry name" value="GLYCYL-RADICAL ENZYME ACTIVATING ENZYME YJJW-RELATED"/>
    <property type="match status" value="1"/>
</dbReference>
<feature type="domain" description="Radical SAM core" evidence="7">
    <location>
        <begin position="13"/>
        <end position="222"/>
    </location>
</feature>
<evidence type="ECO:0000313" key="8">
    <source>
        <dbReference type="EMBL" id="OGG42160.1"/>
    </source>
</evidence>
<dbReference type="STRING" id="1798471.A3A21_02135"/>
<keyword evidence="2" id="KW-0004">4Fe-4S</keyword>
<evidence type="ECO:0000256" key="4">
    <source>
        <dbReference type="ARBA" id="ARBA00022723"/>
    </source>
</evidence>
<dbReference type="EMBL" id="MFKK01000004">
    <property type="protein sequence ID" value="OGG42160.1"/>
    <property type="molecule type" value="Genomic_DNA"/>
</dbReference>
<dbReference type="AlphaFoldDB" id="A0A1F6BZ24"/>
<dbReference type="SUPFAM" id="SSF102114">
    <property type="entry name" value="Radical SAM enzymes"/>
    <property type="match status" value="1"/>
</dbReference>
<dbReference type="InterPro" id="IPR007197">
    <property type="entry name" value="rSAM"/>
</dbReference>
<dbReference type="InterPro" id="IPR034457">
    <property type="entry name" value="Organic_radical-activating"/>
</dbReference>
<sequence length="229" mass="26066">MEFGGLEKFTLIDYPGKIACVVYTIGCNFRCPYCHNPELVDETVETKIKESEVLDFLDKRKDLLDGVVITGGEPTMHGDDLLCFMAEIKNRGFLVKLDSNGTNPDVLREAIDKKIVDYIAMDIKSPLSKYERTVGRPVDALAIKKSIQIIMFSPVEYEFRTTIVKGMLSPEDIEEIAREIKGAKQYYLQKFVSTKILNPQFKKKVTYSEDELKAIQERISNDVAYCGIR</sequence>
<evidence type="ECO:0000256" key="1">
    <source>
        <dbReference type="ARBA" id="ARBA00001966"/>
    </source>
</evidence>
<evidence type="ECO:0000256" key="2">
    <source>
        <dbReference type="ARBA" id="ARBA00022485"/>
    </source>
</evidence>
<dbReference type="PANTHER" id="PTHR30352">
    <property type="entry name" value="PYRUVATE FORMATE-LYASE-ACTIVATING ENZYME"/>
    <property type="match status" value="1"/>
</dbReference>
<reference evidence="8 9" key="1">
    <citation type="journal article" date="2016" name="Nat. Commun.">
        <title>Thousands of microbial genomes shed light on interconnected biogeochemical processes in an aquifer system.</title>
        <authorList>
            <person name="Anantharaman K."/>
            <person name="Brown C.T."/>
            <person name="Hug L.A."/>
            <person name="Sharon I."/>
            <person name="Castelle C.J."/>
            <person name="Probst A.J."/>
            <person name="Thomas B.C."/>
            <person name="Singh A."/>
            <person name="Wilkins M.J."/>
            <person name="Karaoz U."/>
            <person name="Brodie E.L."/>
            <person name="Williams K.H."/>
            <person name="Hubbard S.S."/>
            <person name="Banfield J.F."/>
        </authorList>
    </citation>
    <scope>NUCLEOTIDE SEQUENCE [LARGE SCALE GENOMIC DNA]</scope>
</reference>
<dbReference type="Pfam" id="PF04055">
    <property type="entry name" value="Radical_SAM"/>
    <property type="match status" value="1"/>
</dbReference>
<evidence type="ECO:0000256" key="3">
    <source>
        <dbReference type="ARBA" id="ARBA00022691"/>
    </source>
</evidence>
<organism evidence="8 9">
    <name type="scientific">Candidatus Jorgensenbacteria bacterium RIFCSPLOWO2_01_FULL_45_25b</name>
    <dbReference type="NCBI Taxonomy" id="1798471"/>
    <lineage>
        <taxon>Bacteria</taxon>
        <taxon>Candidatus Joergenseniibacteriota</taxon>
    </lineage>
</organism>
<evidence type="ECO:0000256" key="6">
    <source>
        <dbReference type="ARBA" id="ARBA00023014"/>
    </source>
</evidence>
<evidence type="ECO:0000259" key="7">
    <source>
        <dbReference type="PROSITE" id="PS51918"/>
    </source>
</evidence>
<dbReference type="InterPro" id="IPR058240">
    <property type="entry name" value="rSAM_sf"/>
</dbReference>
<dbReference type="GO" id="GO:0003824">
    <property type="term" value="F:catalytic activity"/>
    <property type="evidence" value="ECO:0007669"/>
    <property type="project" value="InterPro"/>
</dbReference>
<dbReference type="Proteomes" id="UP000176996">
    <property type="component" value="Unassembled WGS sequence"/>
</dbReference>
<proteinExistence type="predicted"/>
<dbReference type="Gene3D" id="3.20.20.70">
    <property type="entry name" value="Aldolase class I"/>
    <property type="match status" value="1"/>
</dbReference>
<dbReference type="PROSITE" id="PS51918">
    <property type="entry name" value="RADICAL_SAM"/>
    <property type="match status" value="1"/>
</dbReference>
<dbReference type="CDD" id="cd01335">
    <property type="entry name" value="Radical_SAM"/>
    <property type="match status" value="1"/>
</dbReference>
<name>A0A1F6BZ24_9BACT</name>
<comment type="caution">
    <text evidence="8">The sequence shown here is derived from an EMBL/GenBank/DDBJ whole genome shotgun (WGS) entry which is preliminary data.</text>
</comment>
<protein>
    <submittedName>
        <fullName evidence="8">Anaerobic ribonucleoside-triphosphate reductase activating protein</fullName>
    </submittedName>
</protein>
<evidence type="ECO:0000313" key="9">
    <source>
        <dbReference type="Proteomes" id="UP000176996"/>
    </source>
</evidence>
<dbReference type="SFLD" id="SFLDG01094">
    <property type="entry name" value="Uncharacterised_Radical_SAM_Su"/>
    <property type="match status" value="1"/>
</dbReference>
<keyword evidence="4" id="KW-0479">Metal-binding</keyword>
<comment type="cofactor">
    <cofactor evidence="1">
        <name>[4Fe-4S] cluster</name>
        <dbReference type="ChEBI" id="CHEBI:49883"/>
    </cofactor>
</comment>
<keyword evidence="6" id="KW-0411">Iron-sulfur</keyword>
<gene>
    <name evidence="8" type="ORF">A3A21_02135</name>
</gene>